<accession>A0A8X6NQV9</accession>
<evidence type="ECO:0000313" key="3">
    <source>
        <dbReference type="EMBL" id="GFT27896.1"/>
    </source>
</evidence>
<sequence>MHYSSRTLSSCLGSKVQNVRRQFNVIVKLPDHEKPEDTDKNFVMFQFFVVLFLHIFTMSSGRQAESRRDESVMSDRRSGPTSTTCRWKQASKQLPDGCGERKTSPRSH</sequence>
<reference evidence="3" key="1">
    <citation type="submission" date="2020-08" db="EMBL/GenBank/DDBJ databases">
        <title>Multicomponent nature underlies the extraordinary mechanical properties of spider dragline silk.</title>
        <authorList>
            <person name="Kono N."/>
            <person name="Nakamura H."/>
            <person name="Mori M."/>
            <person name="Yoshida Y."/>
            <person name="Ohtoshi R."/>
            <person name="Malay A.D."/>
            <person name="Moran D.A.P."/>
            <person name="Tomita M."/>
            <person name="Numata K."/>
            <person name="Arakawa K."/>
        </authorList>
    </citation>
    <scope>NUCLEOTIDE SEQUENCE</scope>
</reference>
<dbReference type="Proteomes" id="UP000887013">
    <property type="component" value="Unassembled WGS sequence"/>
</dbReference>
<organism evidence="3 4">
    <name type="scientific">Nephila pilipes</name>
    <name type="common">Giant wood spider</name>
    <name type="synonym">Nephila maculata</name>
    <dbReference type="NCBI Taxonomy" id="299642"/>
    <lineage>
        <taxon>Eukaryota</taxon>
        <taxon>Metazoa</taxon>
        <taxon>Ecdysozoa</taxon>
        <taxon>Arthropoda</taxon>
        <taxon>Chelicerata</taxon>
        <taxon>Arachnida</taxon>
        <taxon>Araneae</taxon>
        <taxon>Araneomorphae</taxon>
        <taxon>Entelegynae</taxon>
        <taxon>Araneoidea</taxon>
        <taxon>Nephilidae</taxon>
        <taxon>Nephila</taxon>
    </lineage>
</organism>
<evidence type="ECO:0000256" key="1">
    <source>
        <dbReference type="SAM" id="MobiDB-lite"/>
    </source>
</evidence>
<protein>
    <submittedName>
        <fullName evidence="3">Uncharacterized protein</fullName>
    </submittedName>
</protein>
<evidence type="ECO:0000313" key="4">
    <source>
        <dbReference type="Proteomes" id="UP000887013"/>
    </source>
</evidence>
<feature type="compositionally biased region" description="Basic and acidic residues" evidence="1">
    <location>
        <begin position="98"/>
        <end position="108"/>
    </location>
</feature>
<comment type="caution">
    <text evidence="3">The sequence shown here is derived from an EMBL/GenBank/DDBJ whole genome shotgun (WGS) entry which is preliminary data.</text>
</comment>
<dbReference type="AlphaFoldDB" id="A0A8X6NQV9"/>
<keyword evidence="4" id="KW-1185">Reference proteome</keyword>
<keyword evidence="2" id="KW-1133">Transmembrane helix</keyword>
<feature type="transmembrane region" description="Helical" evidence="2">
    <location>
        <begin position="42"/>
        <end position="59"/>
    </location>
</feature>
<gene>
    <name evidence="3" type="ORF">NPIL_435661</name>
</gene>
<dbReference type="EMBL" id="BMAW01060774">
    <property type="protein sequence ID" value="GFT27896.1"/>
    <property type="molecule type" value="Genomic_DNA"/>
</dbReference>
<keyword evidence="2" id="KW-0472">Membrane</keyword>
<feature type="region of interest" description="Disordered" evidence="1">
    <location>
        <begin position="60"/>
        <end position="108"/>
    </location>
</feature>
<name>A0A8X6NQV9_NEPPI</name>
<feature type="compositionally biased region" description="Basic and acidic residues" evidence="1">
    <location>
        <begin position="64"/>
        <end position="78"/>
    </location>
</feature>
<proteinExistence type="predicted"/>
<feature type="compositionally biased region" description="Polar residues" evidence="1">
    <location>
        <begin position="79"/>
        <end position="92"/>
    </location>
</feature>
<keyword evidence="2" id="KW-0812">Transmembrane</keyword>
<evidence type="ECO:0000256" key="2">
    <source>
        <dbReference type="SAM" id="Phobius"/>
    </source>
</evidence>